<dbReference type="Gene3D" id="1.10.150.250">
    <property type="entry name" value="Flavinator of succinate dehydrogenase"/>
    <property type="match status" value="1"/>
</dbReference>
<evidence type="ECO:0000313" key="4">
    <source>
        <dbReference type="EMBL" id="PVU88424.1"/>
    </source>
</evidence>
<dbReference type="InterPro" id="IPR036714">
    <property type="entry name" value="SDH_sf"/>
</dbReference>
<dbReference type="GO" id="GO:0005759">
    <property type="term" value="C:mitochondrial matrix"/>
    <property type="evidence" value="ECO:0007669"/>
    <property type="project" value="UniProtKB-SubCell"/>
</dbReference>
<dbReference type="EMBL" id="MBFR01000386">
    <property type="protein sequence ID" value="PVU88424.1"/>
    <property type="molecule type" value="Genomic_DNA"/>
</dbReference>
<keyword evidence="5" id="KW-1185">Reference proteome</keyword>
<dbReference type="SUPFAM" id="SSF109910">
    <property type="entry name" value="YgfY-like"/>
    <property type="match status" value="1"/>
</dbReference>
<dbReference type="GO" id="GO:0006099">
    <property type="term" value="P:tricarboxylic acid cycle"/>
    <property type="evidence" value="ECO:0007669"/>
    <property type="project" value="TreeGrafter"/>
</dbReference>
<proteinExistence type="predicted"/>
<dbReference type="AlphaFoldDB" id="A0A2T9Y7Z5"/>
<organism evidence="4 5">
    <name type="scientific">Smittium simulii</name>
    <dbReference type="NCBI Taxonomy" id="133385"/>
    <lineage>
        <taxon>Eukaryota</taxon>
        <taxon>Fungi</taxon>
        <taxon>Fungi incertae sedis</taxon>
        <taxon>Zoopagomycota</taxon>
        <taxon>Kickxellomycotina</taxon>
        <taxon>Harpellomycetes</taxon>
        <taxon>Harpellales</taxon>
        <taxon>Legeriomycetaceae</taxon>
        <taxon>Smittium</taxon>
    </lineage>
</organism>
<dbReference type="Proteomes" id="UP000245383">
    <property type="component" value="Unassembled WGS sequence"/>
</dbReference>
<sequence length="165" mass="19109">MQRVFLKYGARLGSISLKHISFGGIPYSGRVYKTCALASTKYSMGKLQFSTKTTETENKEHETLKRRIIWQTRKRGILESDLLLSAFVSENINTMSKPLLLEFDQFISEHNDWDLFHWISGAKQPSTHIQRLEIFQLLVAYVSKEAKLLSNSKLQRMPNLEEIKN</sequence>
<evidence type="ECO:0000256" key="3">
    <source>
        <dbReference type="ARBA" id="ARBA00023186"/>
    </source>
</evidence>
<name>A0A2T9Y7Z5_9FUNG</name>
<dbReference type="OrthoDB" id="284292at2759"/>
<dbReference type="STRING" id="133385.A0A2T9Y7Z5"/>
<dbReference type="GO" id="GO:0006121">
    <property type="term" value="P:mitochondrial electron transport, succinate to ubiquinone"/>
    <property type="evidence" value="ECO:0007669"/>
    <property type="project" value="TreeGrafter"/>
</dbReference>
<reference evidence="4 5" key="1">
    <citation type="journal article" date="2018" name="MBio">
        <title>Comparative Genomics Reveals the Core Gene Toolbox for the Fungus-Insect Symbiosis.</title>
        <authorList>
            <person name="Wang Y."/>
            <person name="Stata M."/>
            <person name="Wang W."/>
            <person name="Stajich J.E."/>
            <person name="White M.M."/>
            <person name="Moncalvo J.M."/>
        </authorList>
    </citation>
    <scope>NUCLEOTIDE SEQUENCE [LARGE SCALE GENOMIC DNA]</scope>
    <source>
        <strain evidence="4 5">SWE-8-4</strain>
    </source>
</reference>
<accession>A0A2T9Y7Z5</accession>
<evidence type="ECO:0000313" key="5">
    <source>
        <dbReference type="Proteomes" id="UP000245383"/>
    </source>
</evidence>
<dbReference type="FunFam" id="1.10.150.250:FF:000002">
    <property type="entry name" value="Succinate dehydrogenase assembly factor 2, mitochondrial"/>
    <property type="match status" value="1"/>
</dbReference>
<dbReference type="GO" id="GO:0034553">
    <property type="term" value="P:mitochondrial respiratory chain complex II assembly"/>
    <property type="evidence" value="ECO:0007669"/>
    <property type="project" value="TreeGrafter"/>
</dbReference>
<evidence type="ECO:0008006" key="6">
    <source>
        <dbReference type="Google" id="ProtNLM"/>
    </source>
</evidence>
<dbReference type="InterPro" id="IPR005631">
    <property type="entry name" value="SDH"/>
</dbReference>
<keyword evidence="2" id="KW-0496">Mitochondrion</keyword>
<dbReference type="Pfam" id="PF03937">
    <property type="entry name" value="Sdh5"/>
    <property type="match status" value="1"/>
</dbReference>
<comment type="subcellular location">
    <subcellularLocation>
        <location evidence="1">Mitochondrion matrix</location>
    </subcellularLocation>
</comment>
<keyword evidence="3" id="KW-0143">Chaperone</keyword>
<gene>
    <name evidence="4" type="ORF">BB561_005871</name>
</gene>
<dbReference type="PANTHER" id="PTHR12469">
    <property type="entry name" value="PROTEIN EMI5 HOMOLOG, MITOCHONDRIAL"/>
    <property type="match status" value="1"/>
</dbReference>
<evidence type="ECO:0000256" key="2">
    <source>
        <dbReference type="ARBA" id="ARBA00023128"/>
    </source>
</evidence>
<protein>
    <recommendedName>
        <fullName evidence="6">SDH assembly factor 2</fullName>
    </recommendedName>
</protein>
<dbReference type="PANTHER" id="PTHR12469:SF2">
    <property type="entry name" value="SUCCINATE DEHYDROGENASE ASSEMBLY FACTOR 2, MITOCHONDRIAL"/>
    <property type="match status" value="1"/>
</dbReference>
<evidence type="ECO:0000256" key="1">
    <source>
        <dbReference type="ARBA" id="ARBA00004305"/>
    </source>
</evidence>
<comment type="caution">
    <text evidence="4">The sequence shown here is derived from an EMBL/GenBank/DDBJ whole genome shotgun (WGS) entry which is preliminary data.</text>
</comment>